<keyword evidence="3" id="KW-1185">Reference proteome</keyword>
<dbReference type="EMBL" id="FOHB01000003">
    <property type="protein sequence ID" value="SES11971.1"/>
    <property type="molecule type" value="Genomic_DNA"/>
</dbReference>
<name>A0A1H9URK5_9MICO</name>
<evidence type="ECO:0000313" key="2">
    <source>
        <dbReference type="EMBL" id="SES11971.1"/>
    </source>
</evidence>
<keyword evidence="1" id="KW-0472">Membrane</keyword>
<dbReference type="Proteomes" id="UP000199019">
    <property type="component" value="Unassembled WGS sequence"/>
</dbReference>
<proteinExistence type="predicted"/>
<dbReference type="RefSeq" id="WP_177180301.1">
    <property type="nucleotide sequence ID" value="NZ_FOHB01000003.1"/>
</dbReference>
<keyword evidence="1" id="KW-1133">Transmembrane helix</keyword>
<sequence>MEHEQHSLEQPKRREWRPASVWKVIGITVAVLAVVVGLGFVGYIALVALAFSSYGSNK</sequence>
<dbReference type="STRING" id="587636.SAMN05216199_2069"/>
<organism evidence="2 3">
    <name type="scientific">Pedococcus cremeus</name>
    <dbReference type="NCBI Taxonomy" id="587636"/>
    <lineage>
        <taxon>Bacteria</taxon>
        <taxon>Bacillati</taxon>
        <taxon>Actinomycetota</taxon>
        <taxon>Actinomycetes</taxon>
        <taxon>Micrococcales</taxon>
        <taxon>Intrasporangiaceae</taxon>
        <taxon>Pedococcus</taxon>
    </lineage>
</organism>
<keyword evidence="1" id="KW-0812">Transmembrane</keyword>
<reference evidence="3" key="1">
    <citation type="submission" date="2016-10" db="EMBL/GenBank/DDBJ databases">
        <authorList>
            <person name="Varghese N."/>
            <person name="Submissions S."/>
        </authorList>
    </citation>
    <scope>NUCLEOTIDE SEQUENCE [LARGE SCALE GENOMIC DNA]</scope>
    <source>
        <strain evidence="3">CGMCC 1.6963</strain>
    </source>
</reference>
<gene>
    <name evidence="2" type="ORF">SAMN05216199_2069</name>
</gene>
<accession>A0A1H9URK5</accession>
<protein>
    <submittedName>
        <fullName evidence="2">Uncharacterized protein</fullName>
    </submittedName>
</protein>
<feature type="transmembrane region" description="Helical" evidence="1">
    <location>
        <begin position="21"/>
        <end position="51"/>
    </location>
</feature>
<evidence type="ECO:0000256" key="1">
    <source>
        <dbReference type="SAM" id="Phobius"/>
    </source>
</evidence>
<dbReference type="AlphaFoldDB" id="A0A1H9URK5"/>
<evidence type="ECO:0000313" key="3">
    <source>
        <dbReference type="Proteomes" id="UP000199019"/>
    </source>
</evidence>